<evidence type="ECO:0000313" key="3">
    <source>
        <dbReference type="Proteomes" id="UP000295416"/>
    </source>
</evidence>
<feature type="transmembrane region" description="Helical" evidence="1">
    <location>
        <begin position="44"/>
        <end position="64"/>
    </location>
</feature>
<keyword evidence="3" id="KW-1185">Reference proteome</keyword>
<dbReference type="InterPro" id="IPR025418">
    <property type="entry name" value="YrhC-like"/>
</dbReference>
<gene>
    <name evidence="2" type="ORF">EV207_101280</name>
</gene>
<keyword evidence="1" id="KW-1133">Transmembrane helix</keyword>
<name>A0A4R2PDW2_9BACL</name>
<evidence type="ECO:0000256" key="1">
    <source>
        <dbReference type="SAM" id="Phobius"/>
    </source>
</evidence>
<dbReference type="Proteomes" id="UP000295416">
    <property type="component" value="Unassembled WGS sequence"/>
</dbReference>
<keyword evidence="1" id="KW-0472">Membrane</keyword>
<proteinExistence type="predicted"/>
<dbReference type="AlphaFoldDB" id="A0A4R2PDW2"/>
<feature type="transmembrane region" description="Helical" evidence="1">
    <location>
        <begin position="21"/>
        <end position="38"/>
    </location>
</feature>
<evidence type="ECO:0000313" key="2">
    <source>
        <dbReference type="EMBL" id="TCP32301.1"/>
    </source>
</evidence>
<comment type="caution">
    <text evidence="2">The sequence shown here is derived from an EMBL/GenBank/DDBJ whole genome shotgun (WGS) entry which is preliminary data.</text>
</comment>
<keyword evidence="1" id="KW-0812">Transmembrane</keyword>
<dbReference type="EMBL" id="SLXK01000001">
    <property type="protein sequence ID" value="TCP32301.1"/>
    <property type="molecule type" value="Genomic_DNA"/>
</dbReference>
<dbReference type="RefSeq" id="WP_132742830.1">
    <property type="nucleotide sequence ID" value="NZ_SLXK01000001.1"/>
</dbReference>
<sequence length="77" mass="8931">MDEKKQKDLQVKITDNQRFSLIFMFLGAFLYIGTLVPFDGKTIFKSEVLMFSSLGAIIIALVFYQQMRKAKKKLNSF</sequence>
<reference evidence="2 3" key="1">
    <citation type="submission" date="2019-03" db="EMBL/GenBank/DDBJ databases">
        <title>Genomic Encyclopedia of Type Strains, Phase IV (KMG-IV): sequencing the most valuable type-strain genomes for metagenomic binning, comparative biology and taxonomic classification.</title>
        <authorList>
            <person name="Goeker M."/>
        </authorList>
    </citation>
    <scope>NUCLEOTIDE SEQUENCE [LARGE SCALE GENOMIC DNA]</scope>
    <source>
        <strain evidence="2 3">DSM 19377</strain>
    </source>
</reference>
<protein>
    <submittedName>
        <fullName evidence="2">YrhC-like protein</fullName>
    </submittedName>
</protein>
<dbReference type="OrthoDB" id="2943632at2"/>
<accession>A0A4R2PDW2</accession>
<dbReference type="Pfam" id="PF14143">
    <property type="entry name" value="YrhC"/>
    <property type="match status" value="1"/>
</dbReference>
<organism evidence="2 3">
    <name type="scientific">Scopulibacillus darangshiensis</name>
    <dbReference type="NCBI Taxonomy" id="442528"/>
    <lineage>
        <taxon>Bacteria</taxon>
        <taxon>Bacillati</taxon>
        <taxon>Bacillota</taxon>
        <taxon>Bacilli</taxon>
        <taxon>Bacillales</taxon>
        <taxon>Sporolactobacillaceae</taxon>
        <taxon>Scopulibacillus</taxon>
    </lineage>
</organism>